<evidence type="ECO:0000313" key="2">
    <source>
        <dbReference type="Proteomes" id="UP000092993"/>
    </source>
</evidence>
<sequence>MAGHSCRNLILTNTLASPTASSYSLASSTIAGCDLLRLPLVSLAPAPAYSSSDTTLCGSQRRLGEILGHANSTQLSTKYVQSERLLHRPGHSPPPYSEYAMQPPLTSIENLEMTFRRSRPAFNVDSTTSASPSLTELQRLHVVWHRWTMPPAYEERAFAEDRGDFTRNAESSLGLVLGMSSRSLAAPRSPTTSSRRLRRLAPPPLKITPIPSSCCSLSRVPTPPLGVFTDILRNTHIQSADLSPALTLGTPLSASPASDSFSEETFVSVLQWRRTVSRALDSPLPPLTAAPRPPWAVRVHFWSIPRSSSVLAFDAAPPPLRRQDLVALPSVPDEGAVAQENVQLLSPLRVNLFLDLEVEDLVAHAESCMAAIDRASLSLRSCSLWRNPDAIVELCEGLRSTLQSLREALEGTPSCSQLEAVQRTWYTKHRHVITSVRRNLEHFYLLADQIGKAPPRIYRLAGLMEKMIAYNIKFADLVRRIKVRTVDPPRDRPFICVQLSHEKLRLVQLRTRFVAESDAMRAQAEAERARRREFATVWQEGRTRLREMRDEMRRVREAAHSVRMEWVVPNGGVRREYPSRSR</sequence>
<proteinExistence type="predicted"/>
<keyword evidence="2" id="KW-1185">Reference proteome</keyword>
<protein>
    <submittedName>
        <fullName evidence="1">Uncharacterized protein</fullName>
    </submittedName>
</protein>
<comment type="caution">
    <text evidence="1">The sequence shown here is derived from an EMBL/GenBank/DDBJ whole genome shotgun (WGS) entry which is preliminary data.</text>
</comment>
<evidence type="ECO:0000313" key="1">
    <source>
        <dbReference type="EMBL" id="OBZ69917.1"/>
    </source>
</evidence>
<dbReference type="OrthoDB" id="2754525at2759"/>
<accession>A0A1C7M0C7</accession>
<dbReference type="AlphaFoldDB" id="A0A1C7M0C7"/>
<name>A0A1C7M0C7_GRIFR</name>
<dbReference type="EMBL" id="LUGG01000015">
    <property type="protein sequence ID" value="OBZ69917.1"/>
    <property type="molecule type" value="Genomic_DNA"/>
</dbReference>
<gene>
    <name evidence="1" type="ORF">A0H81_10210</name>
</gene>
<dbReference type="Proteomes" id="UP000092993">
    <property type="component" value="Unassembled WGS sequence"/>
</dbReference>
<reference evidence="1 2" key="1">
    <citation type="submission" date="2016-03" db="EMBL/GenBank/DDBJ databases">
        <title>Whole genome sequencing of Grifola frondosa 9006-11.</title>
        <authorList>
            <person name="Min B."/>
            <person name="Park H."/>
            <person name="Kim J.-G."/>
            <person name="Cho H."/>
            <person name="Oh Y.-L."/>
            <person name="Kong W.-S."/>
            <person name="Choi I.-G."/>
        </authorList>
    </citation>
    <scope>NUCLEOTIDE SEQUENCE [LARGE SCALE GENOMIC DNA]</scope>
    <source>
        <strain evidence="1 2">9006-11</strain>
    </source>
</reference>
<organism evidence="1 2">
    <name type="scientific">Grifola frondosa</name>
    <name type="common">Maitake</name>
    <name type="synonym">Polyporus frondosus</name>
    <dbReference type="NCBI Taxonomy" id="5627"/>
    <lineage>
        <taxon>Eukaryota</taxon>
        <taxon>Fungi</taxon>
        <taxon>Dikarya</taxon>
        <taxon>Basidiomycota</taxon>
        <taxon>Agaricomycotina</taxon>
        <taxon>Agaricomycetes</taxon>
        <taxon>Polyporales</taxon>
        <taxon>Grifolaceae</taxon>
        <taxon>Grifola</taxon>
    </lineage>
</organism>
<dbReference type="PROSITE" id="PS51257">
    <property type="entry name" value="PROKAR_LIPOPROTEIN"/>
    <property type="match status" value="1"/>
</dbReference>